<keyword evidence="2" id="KW-1185">Reference proteome</keyword>
<dbReference type="Proteomes" id="UP000515960">
    <property type="component" value="Chromosome"/>
</dbReference>
<accession>A0A7G9B2N3</accession>
<evidence type="ECO:0000313" key="1">
    <source>
        <dbReference type="EMBL" id="QNL43814.1"/>
    </source>
</evidence>
<gene>
    <name evidence="1" type="ORF">H8790_10105</name>
</gene>
<dbReference type="EMBL" id="CP060490">
    <property type="protein sequence ID" value="QNL43814.1"/>
    <property type="molecule type" value="Genomic_DNA"/>
</dbReference>
<sequence length="305" mass="33503">MKAALVIMAAGMGSRYGGNKQVDGIGPNGEILMEYSIYDALRAGFTKVVFIIKPDMVDMMKQLCGDRIAAGKTADGEPVEVAYVCQDFSSVPSFYHIPEGRTKPFGTVHAVLCAAGAVSEPFCVINADDYYGVDAYRTIYEELCRLPERGRATMVGYLLKNTASLNGTVSRGVCTASEGKLVNIREALKIQLYGDGTLKDLDRGEELAPDTVVSMNFWGFMPSIFEEMRRYFEEFLRAEAGDNLKAECLLPVMVGQLLAQGRLEVSVLHSADRWFGMTYHEDRSAVAEELKKLHSAGTYPASLRA</sequence>
<dbReference type="InterPro" id="IPR029044">
    <property type="entry name" value="Nucleotide-diphossugar_trans"/>
</dbReference>
<dbReference type="SUPFAM" id="SSF53448">
    <property type="entry name" value="Nucleotide-diphospho-sugar transferases"/>
    <property type="match status" value="1"/>
</dbReference>
<proteinExistence type="predicted"/>
<organism evidence="1 2">
    <name type="scientific">Oscillibacter hominis</name>
    <dbReference type="NCBI Taxonomy" id="2763056"/>
    <lineage>
        <taxon>Bacteria</taxon>
        <taxon>Bacillati</taxon>
        <taxon>Bacillota</taxon>
        <taxon>Clostridia</taxon>
        <taxon>Eubacteriales</taxon>
        <taxon>Oscillospiraceae</taxon>
        <taxon>Oscillibacter</taxon>
    </lineage>
</organism>
<dbReference type="Gene3D" id="3.90.550.10">
    <property type="entry name" value="Spore Coat Polysaccharide Biosynthesis Protein SpsA, Chain A"/>
    <property type="match status" value="1"/>
</dbReference>
<reference evidence="1 2" key="1">
    <citation type="submission" date="2020-08" db="EMBL/GenBank/DDBJ databases">
        <authorList>
            <person name="Liu C."/>
            <person name="Sun Q."/>
        </authorList>
    </citation>
    <scope>NUCLEOTIDE SEQUENCE [LARGE SCALE GENOMIC DNA]</scope>
    <source>
        <strain evidence="1 2">NSJ-62</strain>
    </source>
</reference>
<evidence type="ECO:0008006" key="3">
    <source>
        <dbReference type="Google" id="ProtNLM"/>
    </source>
</evidence>
<protein>
    <recommendedName>
        <fullName evidence="3">Nucleotidyl transferase domain-containing protein</fullName>
    </recommendedName>
</protein>
<evidence type="ECO:0000313" key="2">
    <source>
        <dbReference type="Proteomes" id="UP000515960"/>
    </source>
</evidence>
<name>A0A7G9B2N3_9FIRM</name>
<dbReference type="AlphaFoldDB" id="A0A7G9B2N3"/>
<dbReference type="RefSeq" id="WP_187332405.1">
    <property type="nucleotide sequence ID" value="NZ_CP060490.1"/>
</dbReference>
<dbReference type="KEGG" id="ohi:H8790_10105"/>